<dbReference type="EMBL" id="DVNM01000005">
    <property type="protein sequence ID" value="HIU68578.1"/>
    <property type="molecule type" value="Genomic_DNA"/>
</dbReference>
<evidence type="ECO:0000256" key="2">
    <source>
        <dbReference type="ARBA" id="ARBA00022448"/>
    </source>
</evidence>
<dbReference type="PROSITE" id="PS50850">
    <property type="entry name" value="MFS"/>
    <property type="match status" value="1"/>
</dbReference>
<dbReference type="Proteomes" id="UP000824125">
    <property type="component" value="Unassembled WGS sequence"/>
</dbReference>
<dbReference type="Pfam" id="PF07690">
    <property type="entry name" value="MFS_1"/>
    <property type="match status" value="1"/>
</dbReference>
<keyword evidence="4 6" id="KW-1133">Transmembrane helix</keyword>
<gene>
    <name evidence="8" type="ORF">IAD23_01300</name>
</gene>
<keyword evidence="2" id="KW-0813">Transport</keyword>
<feature type="transmembrane region" description="Helical" evidence="6">
    <location>
        <begin position="142"/>
        <end position="159"/>
    </location>
</feature>
<evidence type="ECO:0000313" key="8">
    <source>
        <dbReference type="EMBL" id="HIU68578.1"/>
    </source>
</evidence>
<proteinExistence type="predicted"/>
<protein>
    <submittedName>
        <fullName evidence="8">MFS transporter</fullName>
    </submittedName>
</protein>
<evidence type="ECO:0000259" key="7">
    <source>
        <dbReference type="PROSITE" id="PS50850"/>
    </source>
</evidence>
<feature type="transmembrane region" description="Helical" evidence="6">
    <location>
        <begin position="286"/>
        <end position="304"/>
    </location>
</feature>
<dbReference type="InterPro" id="IPR020846">
    <property type="entry name" value="MFS_dom"/>
</dbReference>
<feature type="transmembrane region" description="Helical" evidence="6">
    <location>
        <begin position="349"/>
        <end position="368"/>
    </location>
</feature>
<dbReference type="AlphaFoldDB" id="A0A9D1MTP9"/>
<evidence type="ECO:0000256" key="4">
    <source>
        <dbReference type="ARBA" id="ARBA00022989"/>
    </source>
</evidence>
<keyword evidence="5 6" id="KW-0472">Membrane</keyword>
<evidence type="ECO:0000313" key="9">
    <source>
        <dbReference type="Proteomes" id="UP000824125"/>
    </source>
</evidence>
<feature type="domain" description="Major facilitator superfamily (MFS) profile" evidence="7">
    <location>
        <begin position="1"/>
        <end position="412"/>
    </location>
</feature>
<comment type="subcellular location">
    <subcellularLocation>
        <location evidence="1">Cell membrane</location>
        <topology evidence="1">Multi-pass membrane protein</topology>
    </subcellularLocation>
</comment>
<dbReference type="PROSITE" id="PS00216">
    <property type="entry name" value="SUGAR_TRANSPORT_1"/>
    <property type="match status" value="1"/>
</dbReference>
<sequence>MILFGLFGQLAWVVENMYFNVFLYNTVSDDPNYIADMVAASAVTATLTTLIMGALSDKVGRRKPFIAFGYIIWGITTGAFAFISTAETAKLFPTVNAVAATAIIVVVMDCVMTFFGSTANDSAFNAWVTDVTAAENRGKTETVLAIMPLLAMIIIFGGMDGLTQSGNWKAFFLIIGGLVTLGGIIGLFILRDDPDLKPVHQNYFKNIIYGFRPSTVRSHPMLYVALTALCILAIAYQVFMPYLIIYIQMYLGITDYALVLGIVLILSSVISVLCGKLIDRFGKTKFLIPSLIILVVGFVAVYFARSVAALAVTGTIMLAANLVVNAAVNGLVRDETPVDKAGHFQGIKMIFSVLIPMVTGPYIGAYVIKDSNETYVDLGVTKQVPTPNIFLAAAIVCVFAVLPMIFLILDAKKKQAAAERTD</sequence>
<reference evidence="8" key="2">
    <citation type="journal article" date="2021" name="PeerJ">
        <title>Extensive microbial diversity within the chicken gut microbiome revealed by metagenomics and culture.</title>
        <authorList>
            <person name="Gilroy R."/>
            <person name="Ravi A."/>
            <person name="Getino M."/>
            <person name="Pursley I."/>
            <person name="Horton D.L."/>
            <person name="Alikhan N.F."/>
            <person name="Baker D."/>
            <person name="Gharbi K."/>
            <person name="Hall N."/>
            <person name="Watson M."/>
            <person name="Adriaenssens E.M."/>
            <person name="Foster-Nyarko E."/>
            <person name="Jarju S."/>
            <person name="Secka A."/>
            <person name="Antonio M."/>
            <person name="Oren A."/>
            <person name="Chaudhuri R.R."/>
            <person name="La Ragione R."/>
            <person name="Hildebrand F."/>
            <person name="Pallen M.J."/>
        </authorList>
    </citation>
    <scope>NUCLEOTIDE SEQUENCE</scope>
    <source>
        <strain evidence="8">CHK176-6737</strain>
    </source>
</reference>
<evidence type="ECO:0000256" key="1">
    <source>
        <dbReference type="ARBA" id="ARBA00004651"/>
    </source>
</evidence>
<name>A0A9D1MTP9_9FIRM</name>
<dbReference type="GO" id="GO:0022857">
    <property type="term" value="F:transmembrane transporter activity"/>
    <property type="evidence" value="ECO:0007669"/>
    <property type="project" value="InterPro"/>
</dbReference>
<feature type="transmembrane region" description="Helical" evidence="6">
    <location>
        <begin position="310"/>
        <end position="328"/>
    </location>
</feature>
<dbReference type="PANTHER" id="PTHR23528">
    <property type="match status" value="1"/>
</dbReference>
<evidence type="ECO:0000256" key="5">
    <source>
        <dbReference type="ARBA" id="ARBA00023136"/>
    </source>
</evidence>
<reference evidence="8" key="1">
    <citation type="submission" date="2020-10" db="EMBL/GenBank/DDBJ databases">
        <authorList>
            <person name="Gilroy R."/>
        </authorList>
    </citation>
    <scope>NUCLEOTIDE SEQUENCE</scope>
    <source>
        <strain evidence="8">CHK176-6737</strain>
    </source>
</reference>
<dbReference type="SUPFAM" id="SSF103473">
    <property type="entry name" value="MFS general substrate transporter"/>
    <property type="match status" value="1"/>
</dbReference>
<dbReference type="InterPro" id="IPR005829">
    <property type="entry name" value="Sugar_transporter_CS"/>
</dbReference>
<keyword evidence="3 6" id="KW-0812">Transmembrane</keyword>
<dbReference type="InterPro" id="IPR011701">
    <property type="entry name" value="MFS"/>
</dbReference>
<evidence type="ECO:0000256" key="6">
    <source>
        <dbReference type="SAM" id="Phobius"/>
    </source>
</evidence>
<feature type="transmembrane region" description="Helical" evidence="6">
    <location>
        <begin position="95"/>
        <end position="115"/>
    </location>
</feature>
<organism evidence="8 9">
    <name type="scientific">Candidatus Scybalenecus merdavium</name>
    <dbReference type="NCBI Taxonomy" id="2840939"/>
    <lineage>
        <taxon>Bacteria</taxon>
        <taxon>Bacillati</taxon>
        <taxon>Bacillota</taxon>
        <taxon>Clostridia</taxon>
        <taxon>Eubacteriales</taxon>
        <taxon>Oscillospiraceae</taxon>
        <taxon>Oscillospiraceae incertae sedis</taxon>
        <taxon>Candidatus Scybalenecus</taxon>
    </lineage>
</organism>
<dbReference type="Gene3D" id="1.20.1250.20">
    <property type="entry name" value="MFS general substrate transporter like domains"/>
    <property type="match status" value="2"/>
</dbReference>
<dbReference type="PANTHER" id="PTHR23528:SF1">
    <property type="entry name" value="MAJOR FACILITATOR SUPERFAMILY (MFS) PROFILE DOMAIN-CONTAINING PROTEIN"/>
    <property type="match status" value="1"/>
</dbReference>
<feature type="transmembrane region" description="Helical" evidence="6">
    <location>
        <begin position="221"/>
        <end position="244"/>
    </location>
</feature>
<evidence type="ECO:0000256" key="3">
    <source>
        <dbReference type="ARBA" id="ARBA00022692"/>
    </source>
</evidence>
<feature type="transmembrane region" description="Helical" evidence="6">
    <location>
        <begin position="65"/>
        <end position="83"/>
    </location>
</feature>
<dbReference type="GO" id="GO:0005886">
    <property type="term" value="C:plasma membrane"/>
    <property type="evidence" value="ECO:0007669"/>
    <property type="project" value="UniProtKB-SubCell"/>
</dbReference>
<comment type="caution">
    <text evidence="8">The sequence shown here is derived from an EMBL/GenBank/DDBJ whole genome shotgun (WGS) entry which is preliminary data.</text>
</comment>
<dbReference type="InterPro" id="IPR036259">
    <property type="entry name" value="MFS_trans_sf"/>
</dbReference>
<feature type="transmembrane region" description="Helical" evidence="6">
    <location>
        <begin position="171"/>
        <end position="190"/>
    </location>
</feature>
<feature type="transmembrane region" description="Helical" evidence="6">
    <location>
        <begin position="256"/>
        <end position="274"/>
    </location>
</feature>
<feature type="transmembrane region" description="Helical" evidence="6">
    <location>
        <begin position="33"/>
        <end position="53"/>
    </location>
</feature>
<accession>A0A9D1MTP9</accession>
<feature type="transmembrane region" description="Helical" evidence="6">
    <location>
        <begin position="388"/>
        <end position="409"/>
    </location>
</feature>